<keyword evidence="2" id="KW-0732">Signal</keyword>
<accession>R7UF44</accession>
<evidence type="ECO:0000256" key="2">
    <source>
        <dbReference type="SAM" id="SignalP"/>
    </source>
</evidence>
<organism evidence="4">
    <name type="scientific">Capitella teleta</name>
    <name type="common">Polychaete worm</name>
    <dbReference type="NCBI Taxonomy" id="283909"/>
    <lineage>
        <taxon>Eukaryota</taxon>
        <taxon>Metazoa</taxon>
        <taxon>Spiralia</taxon>
        <taxon>Lophotrochozoa</taxon>
        <taxon>Annelida</taxon>
        <taxon>Polychaeta</taxon>
        <taxon>Sedentaria</taxon>
        <taxon>Scolecida</taxon>
        <taxon>Capitellidae</taxon>
        <taxon>Capitella</taxon>
    </lineage>
</organism>
<dbReference type="PROSITE" id="PS50835">
    <property type="entry name" value="IG_LIKE"/>
    <property type="match status" value="1"/>
</dbReference>
<feature type="transmembrane region" description="Helical" evidence="1">
    <location>
        <begin position="126"/>
        <end position="147"/>
    </location>
</feature>
<dbReference type="Proteomes" id="UP000014760">
    <property type="component" value="Unassembled WGS sequence"/>
</dbReference>
<dbReference type="EMBL" id="KB304086">
    <property type="protein sequence ID" value="ELU02408.1"/>
    <property type="molecule type" value="Genomic_DNA"/>
</dbReference>
<dbReference type="AlphaFoldDB" id="R7UF44"/>
<gene>
    <name evidence="4" type="ORF">CAPTEDRAFT_208831</name>
</gene>
<feature type="chain" id="PRO_5008787954" description="Ig-like domain-containing protein" evidence="2">
    <location>
        <begin position="18"/>
        <end position="190"/>
    </location>
</feature>
<keyword evidence="1" id="KW-0812">Transmembrane</keyword>
<keyword evidence="1" id="KW-1133">Transmembrane helix</keyword>
<dbReference type="InterPro" id="IPR007110">
    <property type="entry name" value="Ig-like_dom"/>
</dbReference>
<dbReference type="SUPFAM" id="SSF48726">
    <property type="entry name" value="Immunoglobulin"/>
    <property type="match status" value="1"/>
</dbReference>
<evidence type="ECO:0000313" key="5">
    <source>
        <dbReference type="EnsemblMetazoa" id="CapteP208831"/>
    </source>
</evidence>
<evidence type="ECO:0000313" key="4">
    <source>
        <dbReference type="EMBL" id="ELU02408.1"/>
    </source>
</evidence>
<dbReference type="EMBL" id="AMQN01008843">
    <property type="status" value="NOT_ANNOTATED_CDS"/>
    <property type="molecule type" value="Genomic_DNA"/>
</dbReference>
<feature type="signal peptide" evidence="2">
    <location>
        <begin position="1"/>
        <end position="17"/>
    </location>
</feature>
<reference evidence="5" key="3">
    <citation type="submission" date="2015-06" db="UniProtKB">
        <authorList>
            <consortium name="EnsemblMetazoa"/>
        </authorList>
    </citation>
    <scope>IDENTIFICATION</scope>
</reference>
<reference evidence="4 6" key="2">
    <citation type="journal article" date="2013" name="Nature">
        <title>Insights into bilaterian evolution from three spiralian genomes.</title>
        <authorList>
            <person name="Simakov O."/>
            <person name="Marletaz F."/>
            <person name="Cho S.J."/>
            <person name="Edsinger-Gonzales E."/>
            <person name="Havlak P."/>
            <person name="Hellsten U."/>
            <person name="Kuo D.H."/>
            <person name="Larsson T."/>
            <person name="Lv J."/>
            <person name="Arendt D."/>
            <person name="Savage R."/>
            <person name="Osoegawa K."/>
            <person name="de Jong P."/>
            <person name="Grimwood J."/>
            <person name="Chapman J.A."/>
            <person name="Shapiro H."/>
            <person name="Aerts A."/>
            <person name="Otillar R.P."/>
            <person name="Terry A.Y."/>
            <person name="Boore J.L."/>
            <person name="Grigoriev I.V."/>
            <person name="Lindberg D.R."/>
            <person name="Seaver E.C."/>
            <person name="Weisblat D.A."/>
            <person name="Putnam N.H."/>
            <person name="Rokhsar D.S."/>
        </authorList>
    </citation>
    <scope>NUCLEOTIDE SEQUENCE</scope>
    <source>
        <strain evidence="4 6">I ESC-2004</strain>
    </source>
</reference>
<feature type="domain" description="Ig-like" evidence="3">
    <location>
        <begin position="30"/>
        <end position="92"/>
    </location>
</feature>
<dbReference type="OMA" id="CESHHFR"/>
<protein>
    <recommendedName>
        <fullName evidence="3">Ig-like domain-containing protein</fullName>
    </recommendedName>
</protein>
<dbReference type="HOGENOM" id="CLU_1429274_0_0_1"/>
<proteinExistence type="predicted"/>
<dbReference type="EnsemblMetazoa" id="CapteT208831">
    <property type="protein sequence ID" value="CapteP208831"/>
    <property type="gene ID" value="CapteG208831"/>
</dbReference>
<evidence type="ECO:0000259" key="3">
    <source>
        <dbReference type="PROSITE" id="PS50835"/>
    </source>
</evidence>
<keyword evidence="6" id="KW-1185">Reference proteome</keyword>
<evidence type="ECO:0000313" key="6">
    <source>
        <dbReference type="Proteomes" id="UP000014760"/>
    </source>
</evidence>
<dbReference type="OrthoDB" id="6284188at2759"/>
<sequence length="190" mass="21664">MLKHTILLLFLVVATKADDDAWIYVVSELGENATLDCEMSTYPNDTIPMAWMLPDFTILPLNYTSERLTVDEYGYNLSITNVEKADFGLYHCMMITEDDLTYMNRLGLNVKGPYFEDIWDKYETNFLIGVCAFGSFLFLALSSMYAYQHRWESTSDEMEFAKGSNNGLAGYTNEAIDNDYAIDAIGFTKL</sequence>
<dbReference type="InterPro" id="IPR036179">
    <property type="entry name" value="Ig-like_dom_sf"/>
</dbReference>
<dbReference type="Gene3D" id="2.60.40.10">
    <property type="entry name" value="Immunoglobulins"/>
    <property type="match status" value="1"/>
</dbReference>
<name>R7UF44_CAPTE</name>
<reference evidence="6" key="1">
    <citation type="submission" date="2012-12" db="EMBL/GenBank/DDBJ databases">
        <authorList>
            <person name="Hellsten U."/>
            <person name="Grimwood J."/>
            <person name="Chapman J.A."/>
            <person name="Shapiro H."/>
            <person name="Aerts A."/>
            <person name="Otillar R.P."/>
            <person name="Terry A.Y."/>
            <person name="Boore J.L."/>
            <person name="Simakov O."/>
            <person name="Marletaz F."/>
            <person name="Cho S.-J."/>
            <person name="Edsinger-Gonzales E."/>
            <person name="Havlak P."/>
            <person name="Kuo D.-H."/>
            <person name="Larsson T."/>
            <person name="Lv J."/>
            <person name="Arendt D."/>
            <person name="Savage R."/>
            <person name="Osoegawa K."/>
            <person name="de Jong P."/>
            <person name="Lindberg D.R."/>
            <person name="Seaver E.C."/>
            <person name="Weisblat D.A."/>
            <person name="Putnam N.H."/>
            <person name="Grigoriev I.V."/>
            <person name="Rokhsar D.S."/>
        </authorList>
    </citation>
    <scope>NUCLEOTIDE SEQUENCE</scope>
    <source>
        <strain evidence="6">I ESC-2004</strain>
    </source>
</reference>
<keyword evidence="1" id="KW-0472">Membrane</keyword>
<evidence type="ECO:0000256" key="1">
    <source>
        <dbReference type="SAM" id="Phobius"/>
    </source>
</evidence>
<dbReference type="InterPro" id="IPR013783">
    <property type="entry name" value="Ig-like_fold"/>
</dbReference>